<evidence type="ECO:0000259" key="2">
    <source>
        <dbReference type="Pfam" id="PF05225"/>
    </source>
</evidence>
<dbReference type="Pfam" id="PF05225">
    <property type="entry name" value="HTH_psq"/>
    <property type="match status" value="1"/>
</dbReference>
<dbReference type="Gene3D" id="1.10.10.60">
    <property type="entry name" value="Homeodomain-like"/>
    <property type="match status" value="1"/>
</dbReference>
<dbReference type="InterPro" id="IPR009057">
    <property type="entry name" value="Homeodomain-like_sf"/>
</dbReference>
<feature type="compositionally biased region" description="Basic residues" evidence="1">
    <location>
        <begin position="60"/>
        <end position="69"/>
    </location>
</feature>
<dbReference type="EMBL" id="JACVVK020000265">
    <property type="protein sequence ID" value="KAK7481301.1"/>
    <property type="molecule type" value="Genomic_DNA"/>
</dbReference>
<accession>A0ABD0K2R6</accession>
<evidence type="ECO:0000256" key="1">
    <source>
        <dbReference type="SAM" id="MobiDB-lite"/>
    </source>
</evidence>
<dbReference type="SUPFAM" id="SSF46689">
    <property type="entry name" value="Homeodomain-like"/>
    <property type="match status" value="1"/>
</dbReference>
<feature type="region of interest" description="Disordered" evidence="1">
    <location>
        <begin position="56"/>
        <end position="94"/>
    </location>
</feature>
<dbReference type="Proteomes" id="UP001519460">
    <property type="component" value="Unassembled WGS sequence"/>
</dbReference>
<proteinExistence type="predicted"/>
<comment type="caution">
    <text evidence="3">The sequence shown here is derived from an EMBL/GenBank/DDBJ whole genome shotgun (WGS) entry which is preliminary data.</text>
</comment>
<evidence type="ECO:0000313" key="4">
    <source>
        <dbReference type="Proteomes" id="UP001519460"/>
    </source>
</evidence>
<organism evidence="3 4">
    <name type="scientific">Batillaria attramentaria</name>
    <dbReference type="NCBI Taxonomy" id="370345"/>
    <lineage>
        <taxon>Eukaryota</taxon>
        <taxon>Metazoa</taxon>
        <taxon>Spiralia</taxon>
        <taxon>Lophotrochozoa</taxon>
        <taxon>Mollusca</taxon>
        <taxon>Gastropoda</taxon>
        <taxon>Caenogastropoda</taxon>
        <taxon>Sorbeoconcha</taxon>
        <taxon>Cerithioidea</taxon>
        <taxon>Batillariidae</taxon>
        <taxon>Batillaria</taxon>
    </lineage>
</organism>
<protein>
    <recommendedName>
        <fullName evidence="2">HTH psq-type domain-containing protein</fullName>
    </recommendedName>
</protein>
<sequence>MDGGRSYSDAHDPWLINEAAMRVRLKQLSVRKAAAIYNIPRSSIWNRVTGKVKFSAIRSPKPRRKPRQPRSKESGTNGSLWPGKESDGKLNLSS</sequence>
<gene>
    <name evidence="3" type="ORF">BaRGS_00027561</name>
</gene>
<dbReference type="AlphaFoldDB" id="A0ABD0K2R6"/>
<name>A0ABD0K2R6_9CAEN</name>
<reference evidence="3 4" key="1">
    <citation type="journal article" date="2023" name="Sci. Data">
        <title>Genome assembly of the Korean intertidal mud-creeper Batillaria attramentaria.</title>
        <authorList>
            <person name="Patra A.K."/>
            <person name="Ho P.T."/>
            <person name="Jun S."/>
            <person name="Lee S.J."/>
            <person name="Kim Y."/>
            <person name="Won Y.J."/>
        </authorList>
    </citation>
    <scope>NUCLEOTIDE SEQUENCE [LARGE SCALE GENOMIC DNA]</scope>
    <source>
        <strain evidence="3">Wonlab-2016</strain>
    </source>
</reference>
<feature type="domain" description="HTH psq-type" evidence="2">
    <location>
        <begin position="16"/>
        <end position="52"/>
    </location>
</feature>
<dbReference type="InterPro" id="IPR007889">
    <property type="entry name" value="HTH_Psq"/>
</dbReference>
<evidence type="ECO:0000313" key="3">
    <source>
        <dbReference type="EMBL" id="KAK7481301.1"/>
    </source>
</evidence>
<keyword evidence="4" id="KW-1185">Reference proteome</keyword>